<gene>
    <name evidence="4" type="ORF">JHU38_07295</name>
</gene>
<feature type="repeat" description="TPR" evidence="1">
    <location>
        <begin position="246"/>
        <end position="279"/>
    </location>
</feature>
<evidence type="ECO:0000313" key="5">
    <source>
        <dbReference type="Proteomes" id="UP000664265"/>
    </source>
</evidence>
<dbReference type="SUPFAM" id="SSF48452">
    <property type="entry name" value="TPR-like"/>
    <property type="match status" value="3"/>
</dbReference>
<dbReference type="PROSITE" id="PS51257">
    <property type="entry name" value="PROKAR_LIPOPROTEIN"/>
    <property type="match status" value="1"/>
</dbReference>
<dbReference type="RefSeq" id="WP_107581286.1">
    <property type="nucleotide sequence ID" value="NZ_JAERMS010000020.1"/>
</dbReference>
<evidence type="ECO:0000313" key="4">
    <source>
        <dbReference type="EMBL" id="MBO1363574.1"/>
    </source>
</evidence>
<feature type="signal peptide" evidence="3">
    <location>
        <begin position="1"/>
        <end position="21"/>
    </location>
</feature>
<keyword evidence="3" id="KW-0732">Signal</keyword>
<organism evidence="4 5">
    <name type="scientific">Prevotella illustrans</name>
    <dbReference type="NCBI Taxonomy" id="2800387"/>
    <lineage>
        <taxon>Bacteria</taxon>
        <taxon>Pseudomonadati</taxon>
        <taxon>Bacteroidota</taxon>
        <taxon>Bacteroidia</taxon>
        <taxon>Bacteroidales</taxon>
        <taxon>Prevotellaceae</taxon>
        <taxon>Prevotella</taxon>
    </lineage>
</organism>
<proteinExistence type="predicted"/>
<dbReference type="Proteomes" id="UP000664265">
    <property type="component" value="Unassembled WGS sequence"/>
</dbReference>
<name>A0ABS3M5W7_9BACT</name>
<evidence type="ECO:0000256" key="2">
    <source>
        <dbReference type="SAM" id="MobiDB-lite"/>
    </source>
</evidence>
<feature type="compositionally biased region" description="Basic and acidic residues" evidence="2">
    <location>
        <begin position="554"/>
        <end position="567"/>
    </location>
</feature>
<protein>
    <submittedName>
        <fullName evidence="4">Tetratricopeptide repeat protein</fullName>
    </submittedName>
</protein>
<feature type="compositionally biased region" description="Low complexity" evidence="2">
    <location>
        <begin position="472"/>
        <end position="484"/>
    </location>
</feature>
<dbReference type="Gene3D" id="1.25.40.10">
    <property type="entry name" value="Tetratricopeptide repeat domain"/>
    <property type="match status" value="4"/>
</dbReference>
<dbReference type="InterPro" id="IPR011990">
    <property type="entry name" value="TPR-like_helical_dom_sf"/>
</dbReference>
<feature type="compositionally biased region" description="Polar residues" evidence="2">
    <location>
        <begin position="521"/>
        <end position="553"/>
    </location>
</feature>
<keyword evidence="1" id="KW-0802">TPR repeat</keyword>
<feature type="compositionally biased region" description="Basic and acidic residues" evidence="2">
    <location>
        <begin position="449"/>
        <end position="462"/>
    </location>
</feature>
<feature type="region of interest" description="Disordered" evidence="2">
    <location>
        <begin position="521"/>
        <end position="567"/>
    </location>
</feature>
<comment type="caution">
    <text evidence="4">The sequence shown here is derived from an EMBL/GenBank/DDBJ whole genome shotgun (WGS) entry which is preliminary data.</text>
</comment>
<keyword evidence="5" id="KW-1185">Reference proteome</keyword>
<dbReference type="SMART" id="SM00028">
    <property type="entry name" value="TPR"/>
    <property type="match status" value="4"/>
</dbReference>
<sequence length="973" mass="113114">MKTLSKNISLLSLLTVLLLTACSTQQNTTRSRWWHAFHARYNTYYNGTQAYIEGSLEKENGHQDNYTELLPLYYIGNKKSITIGKGNFDRAIEKCQKTIKLHSIKRRPVWDKQRRKTNRDIEWLNRKEYNPFLWKAWLLMGRSQFHEGELDDAISTFSYMAHLYATQPPIRQKAQAWLTKCFIEQGSRYEAEDMIRTIQRDSIYWQAQKEWDYTFADYYIHTGDYPQAIVYLRKVINREMRRKQKAREWFLLGQLYEKTAQKQEAYNAYRKVVAMNPPYELEFNARIGMTEVLAGTQQRQMISRLKRMAMSEKNKDYLDQVYYAIGNIYLSLRDTTMAIQAYENGNQKATQAGWPKGILLQKLGDLYWDKQSFSNARRCYTESIGLLDKSQEHYNSMTERSKVLDELVPFTDAIALQDSLLTLARLPENERNAIIDRAIEAFKKKEKEEKAKEAAEQTEQKTGRNKTGGSMTNRTTTPIGNINTPNQSNATWYFYNPMVVNTGKETFRKKWGDRPNIDNWQRTNKTIVGQSDNGESVETAASDSVKTANNNDQNPKEEISNEKNPHKREYYLAQIPLSETQQAESHKQLADALFHAGIIFKDKLDELRLSQQALGRLEHDYPKFEQMDEAYYHLYLLYARMGQEAKADSYIERLKAHFKDSKWTAVLTDPYFKENAIFGEQLEDSLYGATYDAFKAARYETVKANRAISDKRFPMGANRDKFVFIGGLSQLNEGNVKACLNDMNLLLENYPESKLSQLAGTIVNGIKAGRTPHSGPFHMTDLWQRRTAIMNNSDSVATQQLSTETKGEYLYIIVYSPDSLNENQLLFEMARYNFTNYLIRNFELEIENDGEARRMKVGGFQNYQEALLYARQLQRQKSIGRLTTKARSLIISKANLELLGKQFSYADYEQFYAEHFAAIKPTDANLLNEPTEIIYDGDENEQETQPQTKETPQAKPRTKPLELDDEYYDLEGF</sequence>
<evidence type="ECO:0000256" key="1">
    <source>
        <dbReference type="PROSITE-ProRule" id="PRU00339"/>
    </source>
</evidence>
<dbReference type="PROSITE" id="PS50005">
    <property type="entry name" value="TPR"/>
    <property type="match status" value="1"/>
</dbReference>
<feature type="compositionally biased region" description="Acidic residues" evidence="2">
    <location>
        <begin position="963"/>
        <end position="973"/>
    </location>
</feature>
<reference evidence="4 5" key="1">
    <citation type="submission" date="2021-01" db="EMBL/GenBank/DDBJ databases">
        <title>Prevotella A2931 sp. nov.</title>
        <authorList>
            <person name="Buhl M."/>
            <person name="Oberhettinger P."/>
        </authorList>
    </citation>
    <scope>NUCLEOTIDE SEQUENCE [LARGE SCALE GENOMIC DNA]</scope>
    <source>
        <strain evidence="4 5">A2931</strain>
    </source>
</reference>
<accession>A0ABS3M5W7</accession>
<dbReference type="InterPro" id="IPR019734">
    <property type="entry name" value="TPR_rpt"/>
</dbReference>
<feature type="compositionally biased region" description="Low complexity" evidence="2">
    <location>
        <begin position="943"/>
        <end position="955"/>
    </location>
</feature>
<dbReference type="EMBL" id="JAERMS010000020">
    <property type="protein sequence ID" value="MBO1363574.1"/>
    <property type="molecule type" value="Genomic_DNA"/>
</dbReference>
<evidence type="ECO:0000256" key="3">
    <source>
        <dbReference type="SAM" id="SignalP"/>
    </source>
</evidence>
<feature type="region of interest" description="Disordered" evidence="2">
    <location>
        <begin position="935"/>
        <end position="973"/>
    </location>
</feature>
<feature type="chain" id="PRO_5047015311" evidence="3">
    <location>
        <begin position="22"/>
        <end position="973"/>
    </location>
</feature>
<feature type="region of interest" description="Disordered" evidence="2">
    <location>
        <begin position="449"/>
        <end position="484"/>
    </location>
</feature>
<dbReference type="Pfam" id="PF13181">
    <property type="entry name" value="TPR_8"/>
    <property type="match status" value="2"/>
</dbReference>